<dbReference type="EMBL" id="FNQN01000003">
    <property type="protein sequence ID" value="SEA14936.1"/>
    <property type="molecule type" value="Genomic_DNA"/>
</dbReference>
<evidence type="ECO:0000256" key="6">
    <source>
        <dbReference type="ARBA" id="ARBA00023136"/>
    </source>
</evidence>
<keyword evidence="9" id="KW-1185">Reference proteome</keyword>
<evidence type="ECO:0000256" key="4">
    <source>
        <dbReference type="ARBA" id="ARBA00022692"/>
    </source>
</evidence>
<dbReference type="PANTHER" id="PTHR30106">
    <property type="entry name" value="INNER MEMBRANE PROTEIN YEIH-RELATED"/>
    <property type="match status" value="1"/>
</dbReference>
<sequence length="305" mass="32072">MTKIIFICLLALCMAPVVTTPMALAGGIVFSLVFGNPWPKESTKASQVLLKLSVIGLGFGLSIQEVWLVGKDSAGYTILGIVMTISVGLLLGRMLHLKGNTAALISCGTAICGGSAIAAMAPVLRSKDDEIAVALATVFSLNAVALLLFPFVGELVGLTQHQFGYWAGMAIHDTSSVVGAAASYGAEALRTGTTVKLTRAAWIAPIAMAAGLWLRSEQKAKFPLFIAGFVIAAILHSLVPQLAGLWEILSAIARQCLVITLFLVGCGLSRSVLQRIGPRPLLHGVTLWIFVSSLTLLGITQHLIQ</sequence>
<protein>
    <submittedName>
        <fullName evidence="8">Conserved hypothetical integral membrane protein</fullName>
    </submittedName>
</protein>
<feature type="transmembrane region" description="Helical" evidence="7">
    <location>
        <begin position="102"/>
        <end position="124"/>
    </location>
</feature>
<feature type="transmembrane region" description="Helical" evidence="7">
    <location>
        <begin position="251"/>
        <end position="273"/>
    </location>
</feature>
<organism evidence="8 9">
    <name type="scientific">Desulfuromusa kysingii</name>
    <dbReference type="NCBI Taxonomy" id="37625"/>
    <lineage>
        <taxon>Bacteria</taxon>
        <taxon>Pseudomonadati</taxon>
        <taxon>Thermodesulfobacteriota</taxon>
        <taxon>Desulfuromonadia</taxon>
        <taxon>Desulfuromonadales</taxon>
        <taxon>Geopsychrobacteraceae</taxon>
        <taxon>Desulfuromusa</taxon>
    </lineage>
</organism>
<dbReference type="GO" id="GO:0005886">
    <property type="term" value="C:plasma membrane"/>
    <property type="evidence" value="ECO:0007669"/>
    <property type="project" value="UniProtKB-SubCell"/>
</dbReference>
<evidence type="ECO:0000256" key="2">
    <source>
        <dbReference type="ARBA" id="ARBA00007977"/>
    </source>
</evidence>
<feature type="transmembrane region" description="Helical" evidence="7">
    <location>
        <begin position="131"/>
        <end position="152"/>
    </location>
</feature>
<dbReference type="InterPro" id="IPR018383">
    <property type="entry name" value="UPF0324_pro"/>
</dbReference>
<keyword evidence="6 7" id="KW-0472">Membrane</keyword>
<feature type="transmembrane region" description="Helical" evidence="7">
    <location>
        <begin position="49"/>
        <end position="69"/>
    </location>
</feature>
<evidence type="ECO:0000256" key="7">
    <source>
        <dbReference type="SAM" id="Phobius"/>
    </source>
</evidence>
<comment type="similarity">
    <text evidence="2">Belongs to the UPF0324 family.</text>
</comment>
<feature type="transmembrane region" description="Helical" evidence="7">
    <location>
        <begin position="285"/>
        <end position="304"/>
    </location>
</feature>
<dbReference type="Pfam" id="PF03601">
    <property type="entry name" value="Cons_hypoth698"/>
    <property type="match status" value="1"/>
</dbReference>
<keyword evidence="4 7" id="KW-0812">Transmembrane</keyword>
<evidence type="ECO:0000256" key="5">
    <source>
        <dbReference type="ARBA" id="ARBA00022989"/>
    </source>
</evidence>
<feature type="transmembrane region" description="Helical" evidence="7">
    <location>
        <begin position="76"/>
        <end position="96"/>
    </location>
</feature>
<proteinExistence type="inferred from homology"/>
<evidence type="ECO:0000256" key="3">
    <source>
        <dbReference type="ARBA" id="ARBA00022475"/>
    </source>
</evidence>
<dbReference type="AlphaFoldDB" id="A0A1H3YTS0"/>
<dbReference type="Proteomes" id="UP000199409">
    <property type="component" value="Unassembled WGS sequence"/>
</dbReference>
<name>A0A1H3YTS0_9BACT</name>
<keyword evidence="3" id="KW-1003">Cell membrane</keyword>
<evidence type="ECO:0000313" key="8">
    <source>
        <dbReference type="EMBL" id="SEA14936.1"/>
    </source>
</evidence>
<comment type="subcellular location">
    <subcellularLocation>
        <location evidence="1">Cell membrane</location>
        <topology evidence="1">Multi-pass membrane protein</topology>
    </subcellularLocation>
</comment>
<dbReference type="OrthoDB" id="5393513at2"/>
<accession>A0A1H3YTS0</accession>
<evidence type="ECO:0000256" key="1">
    <source>
        <dbReference type="ARBA" id="ARBA00004651"/>
    </source>
</evidence>
<dbReference type="STRING" id="37625.SAMN05660420_01387"/>
<reference evidence="8 9" key="1">
    <citation type="submission" date="2016-10" db="EMBL/GenBank/DDBJ databases">
        <authorList>
            <person name="de Groot N.N."/>
        </authorList>
    </citation>
    <scope>NUCLEOTIDE SEQUENCE [LARGE SCALE GENOMIC DNA]</scope>
    <source>
        <strain evidence="8 9">DSM 7343</strain>
    </source>
</reference>
<evidence type="ECO:0000313" key="9">
    <source>
        <dbReference type="Proteomes" id="UP000199409"/>
    </source>
</evidence>
<keyword evidence="5 7" id="KW-1133">Transmembrane helix</keyword>
<dbReference type="RefSeq" id="WP_092346079.1">
    <property type="nucleotide sequence ID" value="NZ_FNQN01000003.1"/>
</dbReference>
<dbReference type="PANTHER" id="PTHR30106:SF1">
    <property type="entry name" value="UPF0324 MEMBRANE PROTEIN FN0533"/>
    <property type="match status" value="1"/>
</dbReference>
<gene>
    <name evidence="8" type="ORF">SAMN05660420_01387</name>
</gene>
<feature type="transmembrane region" description="Helical" evidence="7">
    <location>
        <begin position="222"/>
        <end position="239"/>
    </location>
</feature>